<reference evidence="1" key="1">
    <citation type="submission" date="2023-10" db="EMBL/GenBank/DDBJ databases">
        <authorList>
            <person name="Rodriguez Cubillos JULIANA M."/>
            <person name="De Vega J."/>
        </authorList>
    </citation>
    <scope>NUCLEOTIDE SEQUENCE</scope>
</reference>
<keyword evidence="2" id="KW-1185">Reference proteome</keyword>
<comment type="caution">
    <text evidence="1">The sequence shown here is derived from an EMBL/GenBank/DDBJ whole genome shotgun (WGS) entry which is preliminary data.</text>
</comment>
<sequence>MGYVLRVRLASFFTGAATASFAGLYILHRDYKLAHQSLTQQANGLYQSLDSRISSLEKLKQTETSQQAEATEQAEATA</sequence>
<dbReference type="Proteomes" id="UP001177021">
    <property type="component" value="Unassembled WGS sequence"/>
</dbReference>
<accession>A0ACB0LDE1</accession>
<dbReference type="EMBL" id="CASHSV030000513">
    <property type="protein sequence ID" value="CAJ2667331.1"/>
    <property type="molecule type" value="Genomic_DNA"/>
</dbReference>
<proteinExistence type="predicted"/>
<gene>
    <name evidence="1" type="ORF">MILVUS5_LOCUS31968</name>
</gene>
<protein>
    <submittedName>
        <fullName evidence="1">Uncharacterized protein</fullName>
    </submittedName>
</protein>
<evidence type="ECO:0000313" key="1">
    <source>
        <dbReference type="EMBL" id="CAJ2667331.1"/>
    </source>
</evidence>
<organism evidence="1 2">
    <name type="scientific">Trifolium pratense</name>
    <name type="common">Red clover</name>
    <dbReference type="NCBI Taxonomy" id="57577"/>
    <lineage>
        <taxon>Eukaryota</taxon>
        <taxon>Viridiplantae</taxon>
        <taxon>Streptophyta</taxon>
        <taxon>Embryophyta</taxon>
        <taxon>Tracheophyta</taxon>
        <taxon>Spermatophyta</taxon>
        <taxon>Magnoliopsida</taxon>
        <taxon>eudicotyledons</taxon>
        <taxon>Gunneridae</taxon>
        <taxon>Pentapetalae</taxon>
        <taxon>rosids</taxon>
        <taxon>fabids</taxon>
        <taxon>Fabales</taxon>
        <taxon>Fabaceae</taxon>
        <taxon>Papilionoideae</taxon>
        <taxon>50 kb inversion clade</taxon>
        <taxon>NPAAA clade</taxon>
        <taxon>Hologalegina</taxon>
        <taxon>IRL clade</taxon>
        <taxon>Trifolieae</taxon>
        <taxon>Trifolium</taxon>
    </lineage>
</organism>
<evidence type="ECO:0000313" key="2">
    <source>
        <dbReference type="Proteomes" id="UP001177021"/>
    </source>
</evidence>
<name>A0ACB0LDE1_TRIPR</name>